<dbReference type="GO" id="GO:0051539">
    <property type="term" value="F:4 iron, 4 sulfur cluster binding"/>
    <property type="evidence" value="ECO:0007669"/>
    <property type="project" value="UniProtKB-KW"/>
</dbReference>
<dbReference type="GO" id="GO:0006260">
    <property type="term" value="P:DNA replication"/>
    <property type="evidence" value="ECO:0007669"/>
    <property type="project" value="UniProtKB-KW"/>
</dbReference>
<feature type="compositionally biased region" description="Polar residues" evidence="22">
    <location>
        <begin position="1005"/>
        <end position="1025"/>
    </location>
</feature>
<dbReference type="InParanoid" id="A0A168PLD1"/>
<evidence type="ECO:0000256" key="6">
    <source>
        <dbReference type="ARBA" id="ARBA00022485"/>
    </source>
</evidence>
<dbReference type="InterPro" id="IPR043502">
    <property type="entry name" value="DNA/RNA_pol_sf"/>
</dbReference>
<dbReference type="Gene3D" id="1.10.1040.10">
    <property type="entry name" value="N-(1-d-carboxylethyl)-l-norvaline Dehydrogenase, domain 2"/>
    <property type="match status" value="1"/>
</dbReference>
<dbReference type="Gene3D" id="1.10.132.60">
    <property type="entry name" value="DNA polymerase family B, C-terminal domain"/>
    <property type="match status" value="1"/>
</dbReference>
<dbReference type="STRING" id="4829.A0A168PLD1"/>
<dbReference type="EMBL" id="LT553932">
    <property type="protein sequence ID" value="SAM02587.1"/>
    <property type="molecule type" value="Genomic_DNA"/>
</dbReference>
<dbReference type="GO" id="GO:0005634">
    <property type="term" value="C:nucleus"/>
    <property type="evidence" value="ECO:0007669"/>
    <property type="project" value="UniProtKB-SubCell"/>
</dbReference>
<evidence type="ECO:0000259" key="27">
    <source>
        <dbReference type="Pfam" id="PF24055"/>
    </source>
</evidence>
<evidence type="ECO:0000256" key="1">
    <source>
        <dbReference type="ARBA" id="ARBA00001966"/>
    </source>
</evidence>
<dbReference type="Gene3D" id="3.90.1600.10">
    <property type="entry name" value="Palm domain of DNA polymerase"/>
    <property type="match status" value="1"/>
</dbReference>
<dbReference type="GO" id="GO:0000724">
    <property type="term" value="P:double-strand break repair via homologous recombination"/>
    <property type="evidence" value="ECO:0007669"/>
    <property type="project" value="TreeGrafter"/>
</dbReference>
<feature type="compositionally biased region" description="Low complexity" evidence="22">
    <location>
        <begin position="1091"/>
        <end position="1100"/>
    </location>
</feature>
<feature type="domain" description="6-phosphogluconate dehydrogenase NADP-binding" evidence="25">
    <location>
        <begin position="169"/>
        <end position="326"/>
    </location>
</feature>
<feature type="region of interest" description="Disordered" evidence="22">
    <location>
        <begin position="681"/>
        <end position="700"/>
    </location>
</feature>
<evidence type="ECO:0000256" key="3">
    <source>
        <dbReference type="ARBA" id="ARBA00005755"/>
    </source>
</evidence>
<dbReference type="SUPFAM" id="SSF48179">
    <property type="entry name" value="6-phosphogluconate dehydrogenase C-terminal domain-like"/>
    <property type="match status" value="1"/>
</dbReference>
<keyword evidence="6" id="KW-0004">4Fe-4S</keyword>
<keyword evidence="7" id="KW-0808">Transferase</keyword>
<evidence type="ECO:0000256" key="20">
    <source>
        <dbReference type="ARBA" id="ARBA00049244"/>
    </source>
</evidence>
<dbReference type="Gene3D" id="3.30.342.10">
    <property type="entry name" value="DNA Polymerase, chain B, domain 1"/>
    <property type="match status" value="1"/>
</dbReference>
<evidence type="ECO:0000256" key="16">
    <source>
        <dbReference type="ARBA" id="ARBA00023014"/>
    </source>
</evidence>
<sequence length="2115" mass="238165">MRQWWSRHSHRRRPYCRRHRRSRSSVNRKRNDAKGKKLALTIGVSNLECMGRGGFIFISNWAPSMTRIEVRGSESLPPSKSLLSAQFRVHRARSPIMPLVRDDSVLTNITITKLYVILAHALVDGITKDTIPAAPVDRIHRDSIAWINAAPCALLLFLRPIIIQTAMVQIAYIGLGKIGFEVAVHIAHALERSGEQPLLVYNRTSSKAEELATTIPHTKVASTLDLIAQQADIIFSCLFDDASVKTTFDASFLERLKPGCILVSQATIAPETAYDMAKLTATYGHTYVSCPVMGVPERAKQAQLIALLSGGSATVRQQLIPYIDQVFSKKVIQVGGDDVGAALRLKLCGNYFIFQLIESVAEGLTLGEAAPGVGEGAVKQLIDALFSNTSYVDYSQRMVDKTYLQPAKFSIDGGLKDASHILALGDQVGLQLPTTMAFKQHLNALKQERPETDISGIVRGKSGRIIAPFISIRIVNIDHYLTEPGPYDSRYCPFSDDPLTKVPVLRIFGSTPGGQKTCLHVHQIYPYLYIPYAWSPGQSQTQLQHNIYQFGVSLNKAICLSYDSRQQQQQQHLAAMVLVKGVPFYGYHVEHTTYLKIYYLYPAERQRIAEILQQRIVMNNTFYQPYEGHLSFELQFLMDYNLFGMDWIHLLTNHRHRGPQQGAIQLGTRFRQPMMNEAKSMYRTQSTNSDNSSDNSSDTVYTADTVPAYLQWDNMDRTSYCELEVDTTPMMILNRLEVKERDIHADLGDEMADGGLASDDDEKLVTSLAGIWKDERRRRRNSASSLLKDGRPKPKAGEGKRPVWSTEQRLRAILKTMVTTNKRYSSSNTDDLPTIMTTFQAVQALYPKDYGAFIDAEQRTPTQIRPTNYYNSVMATPSRFAALTETTVPAVDEGIMHLLRESQSFHEYDVGSDEDEAGSTTKHSSGDDDDDDNDNDNDALLFGNDPVETIDPDLLEWIEQSERKAKRAAASAPKVEIGYSEEDFIIRPRKLDFASSAAPVDTPSAPGNPTSAPGNSSAPEGQSHSTIDHTLDISEVPPSIHRFPRKRRRIPQNDGVGDDSGDDDDIDEHVDKKAKRLAEGSASYSGERQLSFSSFSSSSSSADDYLIQDIDGICSPHKNSQPMEFSQPYSPTKTTLPDNDLVQSTNASNYYTFSKPPPVIPPGTLDMVYQEPYYSKPEDVPTLPKVFSGKEFKLTSNTLDYLRPFDPAPLGGRRPIVCSTAKNTYDFKYSPTKPKSKVTRIRDYLDLFSLEIHVNTVDALAPDPAENEVQVIFWCLKTEDETIPKNGGFDDSYHLGILALGDYDITKLGITGKSFEKKKQEEYELTRKRRMIVLGMDITQVQHEQDLIWALVDKVRHYDPDLLVGYELHNSSWGYLIERALVYNINLVDELSRVYCASQRLVTDPWGYRKASVFRVVGRHMLNVWRMMRSEVTSTSYRFENMVYNILYYRVPHYSHKTLTSWYQHGPAVLKNRLFKYYLTRVQLNLELLDASEVINKVSESARVFGIDFYSVITRGSQFKVESIMFRIGKPENFVMISPSRKQVGQQRAIECLPLVMEPISQFYNSPLLVLDFQSLYPSIMIAYNYCYSTCVGKIGTQEQTKNKLGVSELHLPDGLLGTVEDHLNVSPNGIAFVKPSIRKGLLGKMLSELLETRVMVKTSMKDYKDDTGLLRLLNARQLTLKFVSNVTYGYTSASFSGRMPCVEIADSIVQTGRETLENTIKLINEHTAWGAKVVYGDTDSVFVSLPGKSRSEAFDIGNDIAATVTRMNPAPMKLQFEKVYHPCLLIAKKRYVGNKYEHVKETKPVFEAKGIETVRRDGTAATQKIMEYCLKILFRSQDMSQVKDYLYDQWTKILSNRVSVQDFIIAKEVRMGTYRNLPHGAQVALAGMAKDPRAEPQYGERVPYVVVNQGLNARLKDRVTKPEVLIHDRSLRLDADYYIRKQIIAPLERVFKLVGVDVKTWYDEMPRSQKAMALSLAQPKEWSEKSTKRIDQYYASSHCVICTRLAHQVICDSCLANRSTSLFTLISRQRQTQKNLEAALLICQQCSGTTVAEFGATTESNDNLILGNTGYTDIPCDSLDCPVMYARIKAGHDVIDSSHYDPLIKRLGQEGDQG</sequence>
<comment type="similarity">
    <text evidence="3">Belongs to the DNA polymerase type-B family.</text>
</comment>
<keyword evidence="30" id="KW-1185">Reference proteome</keyword>
<evidence type="ECO:0000256" key="21">
    <source>
        <dbReference type="ARBA" id="ARBA00066055"/>
    </source>
</evidence>
<comment type="catalytic activity">
    <reaction evidence="20">
        <text>DNA(n) + a 2'-deoxyribonucleoside 5'-triphosphate = DNA(n+1) + diphosphate</text>
        <dbReference type="Rhea" id="RHEA:22508"/>
        <dbReference type="Rhea" id="RHEA-COMP:17339"/>
        <dbReference type="Rhea" id="RHEA-COMP:17340"/>
        <dbReference type="ChEBI" id="CHEBI:33019"/>
        <dbReference type="ChEBI" id="CHEBI:61560"/>
        <dbReference type="ChEBI" id="CHEBI:173112"/>
        <dbReference type="EC" id="2.7.7.7"/>
    </reaction>
</comment>
<feature type="compositionally biased region" description="Acidic residues" evidence="22">
    <location>
        <begin position="1056"/>
        <end position="1068"/>
    </location>
</feature>
<dbReference type="CDD" id="cd05778">
    <property type="entry name" value="DNA_polB_zeta_exo"/>
    <property type="match status" value="1"/>
</dbReference>
<keyword evidence="16" id="KW-0411">Iron-sulfur</keyword>
<dbReference type="Pfam" id="PF03446">
    <property type="entry name" value="NAD_binding_2"/>
    <property type="match status" value="1"/>
</dbReference>
<feature type="domain" description="DNA polymerase delta/zeta catalytic subunit N-terminal" evidence="27">
    <location>
        <begin position="523"/>
        <end position="603"/>
    </location>
</feature>
<keyword evidence="18" id="KW-0234">DNA repair</keyword>
<dbReference type="Gene3D" id="3.40.50.720">
    <property type="entry name" value="NAD(P)-binding Rossmann-like Domain"/>
    <property type="match status" value="1"/>
</dbReference>
<comment type="subcellular location">
    <subcellularLocation>
        <location evidence="2">Nucleus</location>
    </subcellularLocation>
</comment>
<dbReference type="InterPro" id="IPR006172">
    <property type="entry name" value="DNA-dir_DNA_pol_B"/>
</dbReference>
<dbReference type="InterPro" id="IPR012337">
    <property type="entry name" value="RNaseH-like_sf"/>
</dbReference>
<comment type="subunit">
    <text evidence="21">Forms DNA polymerase zeta with REV7.</text>
</comment>
<dbReference type="Gene3D" id="1.10.287.690">
    <property type="entry name" value="Helix hairpin bin"/>
    <property type="match status" value="1"/>
</dbReference>
<dbReference type="Pfam" id="PF24055">
    <property type="entry name" value="POL3_N"/>
    <property type="match status" value="1"/>
</dbReference>
<evidence type="ECO:0000256" key="13">
    <source>
        <dbReference type="ARBA" id="ARBA00022833"/>
    </source>
</evidence>
<evidence type="ECO:0000313" key="29">
    <source>
        <dbReference type="EMBL" id="SAM02587.1"/>
    </source>
</evidence>
<dbReference type="GO" id="GO:0050661">
    <property type="term" value="F:NADP binding"/>
    <property type="evidence" value="ECO:0007669"/>
    <property type="project" value="InterPro"/>
</dbReference>
<gene>
    <name evidence="29" type="primary">ABSGL_08390.1 scaffold 10128</name>
</gene>
<keyword evidence="8" id="KW-0548">Nucleotidyltransferase</keyword>
<feature type="domain" description="DNA polymerase zeta catalytic subunit N-terminal" evidence="28">
    <location>
        <begin position="470"/>
        <end position="522"/>
    </location>
</feature>
<dbReference type="InterPro" id="IPR056435">
    <property type="entry name" value="DPOD/Z_N"/>
</dbReference>
<evidence type="ECO:0000256" key="14">
    <source>
        <dbReference type="ARBA" id="ARBA00022932"/>
    </source>
</evidence>
<keyword evidence="11" id="KW-0227">DNA damage</keyword>
<evidence type="ECO:0000259" key="23">
    <source>
        <dbReference type="Pfam" id="PF00136"/>
    </source>
</evidence>
<evidence type="ECO:0000259" key="24">
    <source>
        <dbReference type="Pfam" id="PF03104"/>
    </source>
</evidence>
<keyword evidence="17" id="KW-0238">DNA-binding</keyword>
<evidence type="ECO:0000256" key="9">
    <source>
        <dbReference type="ARBA" id="ARBA00022705"/>
    </source>
</evidence>
<keyword evidence="12" id="KW-0863">Zinc-finger</keyword>
<evidence type="ECO:0000313" key="30">
    <source>
        <dbReference type="Proteomes" id="UP000078561"/>
    </source>
</evidence>
<dbReference type="GO" id="GO:0003677">
    <property type="term" value="F:DNA binding"/>
    <property type="evidence" value="ECO:0007669"/>
    <property type="project" value="UniProtKB-KW"/>
</dbReference>
<dbReference type="GO" id="GO:0003887">
    <property type="term" value="F:DNA-directed DNA polymerase activity"/>
    <property type="evidence" value="ECO:0007669"/>
    <property type="project" value="UniProtKB-KW"/>
</dbReference>
<dbReference type="Pfam" id="PF03104">
    <property type="entry name" value="DNA_pol_B_exo1"/>
    <property type="match status" value="1"/>
</dbReference>
<evidence type="ECO:0000256" key="10">
    <source>
        <dbReference type="ARBA" id="ARBA00022723"/>
    </source>
</evidence>
<feature type="compositionally biased region" description="Basic and acidic residues" evidence="22">
    <location>
        <begin position="788"/>
        <end position="801"/>
    </location>
</feature>
<dbReference type="PANTHER" id="PTHR45812">
    <property type="entry name" value="DNA POLYMERASE ZETA CATALYTIC SUBUNIT"/>
    <property type="match status" value="1"/>
</dbReference>
<feature type="domain" description="C4-type zinc-finger of DNA polymerase delta" evidence="26">
    <location>
        <begin position="2000"/>
        <end position="2088"/>
    </location>
</feature>
<dbReference type="SMART" id="SM00486">
    <property type="entry name" value="POLBc"/>
    <property type="match status" value="1"/>
</dbReference>
<dbReference type="GO" id="GO:0042276">
    <property type="term" value="P:error-prone translesion synthesis"/>
    <property type="evidence" value="ECO:0007669"/>
    <property type="project" value="TreeGrafter"/>
</dbReference>
<dbReference type="InterPro" id="IPR042087">
    <property type="entry name" value="DNA_pol_B_thumb"/>
</dbReference>
<dbReference type="GO" id="GO:0016035">
    <property type="term" value="C:zeta DNA polymerase complex"/>
    <property type="evidence" value="ECO:0007669"/>
    <property type="project" value="InterPro"/>
</dbReference>
<feature type="region of interest" description="Disordered" evidence="22">
    <location>
        <begin position="779"/>
        <end position="803"/>
    </location>
</feature>
<evidence type="ECO:0000256" key="4">
    <source>
        <dbReference type="ARBA" id="ARBA00012417"/>
    </source>
</evidence>
<dbReference type="SUPFAM" id="SSF53098">
    <property type="entry name" value="Ribonuclease H-like"/>
    <property type="match status" value="1"/>
</dbReference>
<comment type="cofactor">
    <cofactor evidence="1">
        <name>[4Fe-4S] cluster</name>
        <dbReference type="ChEBI" id="CHEBI:49883"/>
    </cofactor>
</comment>
<evidence type="ECO:0000256" key="5">
    <source>
        <dbReference type="ARBA" id="ARBA00021589"/>
    </source>
</evidence>
<evidence type="ECO:0000256" key="2">
    <source>
        <dbReference type="ARBA" id="ARBA00004123"/>
    </source>
</evidence>
<dbReference type="Proteomes" id="UP000078561">
    <property type="component" value="Unassembled WGS sequence"/>
</dbReference>
<dbReference type="InterPro" id="IPR006134">
    <property type="entry name" value="DNA-dir_DNA_pol_B_multi_dom"/>
</dbReference>
<evidence type="ECO:0000256" key="22">
    <source>
        <dbReference type="SAM" id="MobiDB-lite"/>
    </source>
</evidence>
<keyword evidence="14" id="KW-0239">DNA-directed DNA polymerase</keyword>
<organism evidence="29">
    <name type="scientific">Absidia glauca</name>
    <name type="common">Pin mould</name>
    <dbReference type="NCBI Taxonomy" id="4829"/>
    <lineage>
        <taxon>Eukaryota</taxon>
        <taxon>Fungi</taxon>
        <taxon>Fungi incertae sedis</taxon>
        <taxon>Mucoromycota</taxon>
        <taxon>Mucoromycotina</taxon>
        <taxon>Mucoromycetes</taxon>
        <taxon>Mucorales</taxon>
        <taxon>Cunninghamellaceae</taxon>
        <taxon>Absidia</taxon>
    </lineage>
</organism>
<reference evidence="29" key="1">
    <citation type="submission" date="2016-04" db="EMBL/GenBank/DDBJ databases">
        <authorList>
            <person name="Evans L.H."/>
            <person name="Alamgir A."/>
            <person name="Owens N."/>
            <person name="Weber N.D."/>
            <person name="Virtaneva K."/>
            <person name="Barbian K."/>
            <person name="Babar A."/>
            <person name="Rosenke K."/>
        </authorList>
    </citation>
    <scope>NUCLEOTIDE SEQUENCE [LARGE SCALE GENOMIC DNA]</scope>
    <source>
        <strain evidence="29">CBS 101.48</strain>
    </source>
</reference>
<dbReference type="PROSITE" id="PS00116">
    <property type="entry name" value="DNA_POLYMERASE_B"/>
    <property type="match status" value="1"/>
</dbReference>
<dbReference type="Pfam" id="PF00136">
    <property type="entry name" value="DNA_pol_B"/>
    <property type="match status" value="1"/>
</dbReference>
<dbReference type="InterPro" id="IPR030559">
    <property type="entry name" value="PolZ_Rev3"/>
</dbReference>
<dbReference type="SUPFAM" id="SSF51735">
    <property type="entry name" value="NAD(P)-binding Rossmann-fold domains"/>
    <property type="match status" value="1"/>
</dbReference>
<dbReference type="GO" id="GO:0008270">
    <property type="term" value="F:zinc ion binding"/>
    <property type="evidence" value="ECO:0007669"/>
    <property type="project" value="UniProtKB-KW"/>
</dbReference>
<dbReference type="FunFam" id="1.10.132.60:FF:000007">
    <property type="entry name" value="DNA polymerase"/>
    <property type="match status" value="1"/>
</dbReference>
<feature type="region of interest" description="Disordered" evidence="22">
    <location>
        <begin position="907"/>
        <end position="947"/>
    </location>
</feature>
<feature type="compositionally biased region" description="Low complexity" evidence="22">
    <location>
        <begin position="686"/>
        <end position="699"/>
    </location>
</feature>
<evidence type="ECO:0000259" key="28">
    <source>
        <dbReference type="Pfam" id="PF24065"/>
    </source>
</evidence>
<evidence type="ECO:0000256" key="7">
    <source>
        <dbReference type="ARBA" id="ARBA00022679"/>
    </source>
</evidence>
<accession>A0A168PLD1</accession>
<dbReference type="Pfam" id="PF14260">
    <property type="entry name" value="zf-C4pol"/>
    <property type="match status" value="1"/>
</dbReference>
<evidence type="ECO:0000259" key="26">
    <source>
        <dbReference type="Pfam" id="PF14260"/>
    </source>
</evidence>
<keyword evidence="10" id="KW-0479">Metal-binding</keyword>
<evidence type="ECO:0000259" key="25">
    <source>
        <dbReference type="Pfam" id="PF03446"/>
    </source>
</evidence>
<evidence type="ECO:0000256" key="19">
    <source>
        <dbReference type="ARBA" id="ARBA00023242"/>
    </source>
</evidence>
<dbReference type="FunCoup" id="A0A168PLD1">
    <property type="interactions" value="428"/>
</dbReference>
<dbReference type="InterPro" id="IPR036291">
    <property type="entry name" value="NAD(P)-bd_dom_sf"/>
</dbReference>
<dbReference type="CDD" id="cd05534">
    <property type="entry name" value="POLBc_zeta"/>
    <property type="match status" value="1"/>
</dbReference>
<dbReference type="InterPro" id="IPR036397">
    <property type="entry name" value="RNaseH_sf"/>
</dbReference>
<dbReference type="InterPro" id="IPR056447">
    <property type="entry name" value="REV3_N"/>
</dbReference>
<feature type="region of interest" description="Disordered" evidence="22">
    <location>
        <begin position="996"/>
        <end position="1100"/>
    </location>
</feature>
<dbReference type="Gene3D" id="3.30.420.10">
    <property type="entry name" value="Ribonuclease H-like superfamily/Ribonuclease H"/>
    <property type="match status" value="1"/>
</dbReference>
<evidence type="ECO:0000256" key="12">
    <source>
        <dbReference type="ARBA" id="ARBA00022771"/>
    </source>
</evidence>
<keyword evidence="9" id="KW-0235">DNA replication</keyword>
<feature type="domain" description="DNA-directed DNA polymerase family B exonuclease" evidence="24">
    <location>
        <begin position="1233"/>
        <end position="1441"/>
    </location>
</feature>
<dbReference type="InterPro" id="IPR025687">
    <property type="entry name" value="Znf-C4pol"/>
</dbReference>
<keyword evidence="13" id="KW-0862">Zinc</keyword>
<keyword evidence="15" id="KW-0408">Iron</keyword>
<dbReference type="PRINTS" id="PR00106">
    <property type="entry name" value="DNAPOLB"/>
</dbReference>
<name>A0A168PLD1_ABSGL</name>
<dbReference type="OrthoDB" id="2414538at2759"/>
<dbReference type="InterPro" id="IPR006133">
    <property type="entry name" value="DNA-dir_DNA_pol_B_exonuc"/>
</dbReference>
<dbReference type="SUPFAM" id="SSF56672">
    <property type="entry name" value="DNA/RNA polymerases"/>
    <property type="match status" value="1"/>
</dbReference>
<evidence type="ECO:0000256" key="17">
    <source>
        <dbReference type="ARBA" id="ARBA00023125"/>
    </source>
</evidence>
<dbReference type="InterPro" id="IPR008927">
    <property type="entry name" value="6-PGluconate_DH-like_C_sf"/>
</dbReference>
<evidence type="ECO:0000256" key="15">
    <source>
        <dbReference type="ARBA" id="ARBA00023004"/>
    </source>
</evidence>
<dbReference type="FunFam" id="1.10.287.690:FF:000002">
    <property type="entry name" value="DNA polymerase zeta"/>
    <property type="match status" value="1"/>
</dbReference>
<protein>
    <recommendedName>
        <fullName evidence="5">DNA polymerase zeta catalytic subunit</fullName>
        <ecNumber evidence="4">2.7.7.7</ecNumber>
    </recommendedName>
</protein>
<dbReference type="PANTHER" id="PTHR45812:SF1">
    <property type="entry name" value="DNA POLYMERASE ZETA CATALYTIC SUBUNIT"/>
    <property type="match status" value="1"/>
</dbReference>
<keyword evidence="19" id="KW-0539">Nucleus</keyword>
<dbReference type="Pfam" id="PF24065">
    <property type="entry name" value="REV3_N"/>
    <property type="match status" value="1"/>
</dbReference>
<dbReference type="FunFam" id="3.30.420.10:FF:000024">
    <property type="entry name" value="DNA polymerase zeta catalytic subunit"/>
    <property type="match status" value="1"/>
</dbReference>
<dbReference type="EC" id="2.7.7.7" evidence="4"/>
<dbReference type="InterPro" id="IPR013328">
    <property type="entry name" value="6PGD_dom2"/>
</dbReference>
<dbReference type="InterPro" id="IPR023211">
    <property type="entry name" value="DNA_pol_palm_dom_sf"/>
</dbReference>
<dbReference type="InterPro" id="IPR006115">
    <property type="entry name" value="6PGDH_NADP-bd"/>
</dbReference>
<feature type="domain" description="DNA-directed DNA polymerase family B multifunctional" evidence="23">
    <location>
        <begin position="1508"/>
        <end position="1953"/>
    </location>
</feature>
<proteinExistence type="inferred from homology"/>
<evidence type="ECO:0000256" key="11">
    <source>
        <dbReference type="ARBA" id="ARBA00022763"/>
    </source>
</evidence>
<feature type="compositionally biased region" description="Acidic residues" evidence="22">
    <location>
        <begin position="927"/>
        <end position="937"/>
    </location>
</feature>
<evidence type="ECO:0000256" key="18">
    <source>
        <dbReference type="ARBA" id="ARBA00023204"/>
    </source>
</evidence>
<evidence type="ECO:0000256" key="8">
    <source>
        <dbReference type="ARBA" id="ARBA00022695"/>
    </source>
</evidence>
<dbReference type="InterPro" id="IPR017964">
    <property type="entry name" value="DNA-dir_DNA_pol_B_CS"/>
</dbReference>